<reference evidence="1 2" key="1">
    <citation type="submission" date="2019-11" db="EMBL/GenBank/DDBJ databases">
        <title>Bacillus lacus genome.</title>
        <authorList>
            <person name="Allen C.J."/>
            <person name="Newman J.D."/>
        </authorList>
    </citation>
    <scope>NUCLEOTIDE SEQUENCE [LARGE SCALE GENOMIC DNA]</scope>
    <source>
        <strain evidence="1 2">KCTC 33946</strain>
    </source>
</reference>
<accession>A0A7X2IYK7</accession>
<sequence length="101" mass="11672">MIYNVMEQIMIDLFDEYRDRLGMKCTCSRCQSDVLALALNKTPPRYISQQDKAAYVKAEFVDKQEMTTLLVKLAECSKIVSDQPYCRKSGVAENSVPYLYR</sequence>
<comment type="caution">
    <text evidence="1">The sequence shown here is derived from an EMBL/GenBank/DDBJ whole genome shotgun (WGS) entry which is preliminary data.</text>
</comment>
<dbReference type="AlphaFoldDB" id="A0A7X2IYK7"/>
<dbReference type="EMBL" id="WKKI01000012">
    <property type="protein sequence ID" value="MRX72181.1"/>
    <property type="molecule type" value="Genomic_DNA"/>
</dbReference>
<dbReference type="Proteomes" id="UP000448867">
    <property type="component" value="Unassembled WGS sequence"/>
</dbReference>
<dbReference type="OrthoDB" id="5616024at2"/>
<name>A0A7X2IYK7_9BACI</name>
<evidence type="ECO:0000313" key="1">
    <source>
        <dbReference type="EMBL" id="MRX72181.1"/>
    </source>
</evidence>
<dbReference type="InterPro" id="IPR019657">
    <property type="entry name" value="ComFB"/>
</dbReference>
<organism evidence="1 2">
    <name type="scientific">Metabacillus lacus</name>
    <dbReference type="NCBI Taxonomy" id="1983721"/>
    <lineage>
        <taxon>Bacteria</taxon>
        <taxon>Bacillati</taxon>
        <taxon>Bacillota</taxon>
        <taxon>Bacilli</taxon>
        <taxon>Bacillales</taxon>
        <taxon>Bacillaceae</taxon>
        <taxon>Metabacillus</taxon>
    </lineage>
</organism>
<gene>
    <name evidence="1" type="ORF">GJU40_08455</name>
</gene>
<keyword evidence="2" id="KW-1185">Reference proteome</keyword>
<protein>
    <submittedName>
        <fullName evidence="1">Competence protein ComFB</fullName>
    </submittedName>
</protein>
<evidence type="ECO:0000313" key="2">
    <source>
        <dbReference type="Proteomes" id="UP000448867"/>
    </source>
</evidence>
<proteinExistence type="predicted"/>
<dbReference type="Pfam" id="PF10719">
    <property type="entry name" value="ComFB"/>
    <property type="match status" value="1"/>
</dbReference>